<organism evidence="2 3">
    <name type="scientific">Thermococcus sibiricus (strain DSM 12597 / MM 739)</name>
    <dbReference type="NCBI Taxonomy" id="604354"/>
    <lineage>
        <taxon>Archaea</taxon>
        <taxon>Methanobacteriati</taxon>
        <taxon>Methanobacteriota</taxon>
        <taxon>Thermococci</taxon>
        <taxon>Thermococcales</taxon>
        <taxon>Thermococcaceae</taxon>
        <taxon>Thermococcus</taxon>
    </lineage>
</organism>
<dbReference type="eggNOG" id="arCOG01405">
    <property type="taxonomic scope" value="Archaea"/>
</dbReference>
<evidence type="ECO:0000313" key="2">
    <source>
        <dbReference type="EMBL" id="ACS89074.1"/>
    </source>
</evidence>
<feature type="domain" description="Glycosyl transferase family 1" evidence="1">
    <location>
        <begin position="4"/>
        <end position="151"/>
    </location>
</feature>
<keyword evidence="3" id="KW-1185">Reference proteome</keyword>
<dbReference type="EMBL" id="CP001463">
    <property type="protein sequence ID" value="ACS89074.1"/>
    <property type="molecule type" value="Genomic_DNA"/>
</dbReference>
<dbReference type="PANTHER" id="PTHR12526">
    <property type="entry name" value="GLYCOSYLTRANSFERASE"/>
    <property type="match status" value="1"/>
</dbReference>
<dbReference type="InterPro" id="IPR001296">
    <property type="entry name" value="Glyco_trans_1"/>
</dbReference>
<dbReference type="PANTHER" id="PTHR12526:SF622">
    <property type="entry name" value="GLYCOSYLTRANSFERASE (GROUP I)"/>
    <property type="match status" value="1"/>
</dbReference>
<dbReference type="AlphaFoldDB" id="C6A0C9"/>
<dbReference type="KEGG" id="tsi:TSIB_0003"/>
<reference evidence="2 3" key="1">
    <citation type="journal article" date="2009" name="Appl. Environ. Microbiol.">
        <title>Metabolic versatility and indigenous origin of the archaeon Thermococcus sibiricus, isolated from a siberian oil reservoir, as revealed by genome analysis.</title>
        <authorList>
            <person name="Mardanov A.V."/>
            <person name="Ravin N.V."/>
            <person name="Svetlitchnyi V.A."/>
            <person name="Beletsky A.V."/>
            <person name="Miroshnichenko M.L."/>
            <person name="Bonch-Osmolovskaya E.A."/>
            <person name="Skryabin K.G."/>
        </authorList>
    </citation>
    <scope>NUCLEOTIDE SEQUENCE [LARGE SCALE GENOMIC DNA]</scope>
    <source>
        <strain evidence="3">DSM 12597 / MM 739</strain>
    </source>
</reference>
<name>C6A0C9_THESM</name>
<proteinExistence type="predicted"/>
<dbReference type="Pfam" id="PF00534">
    <property type="entry name" value="Glycos_transf_1"/>
    <property type="match status" value="1"/>
</dbReference>
<gene>
    <name evidence="2" type="ordered locus">TSIB_0003</name>
</gene>
<protein>
    <submittedName>
        <fullName evidence="2">Glycosyltransferase</fullName>
    </submittedName>
</protein>
<accession>C6A0C9</accession>
<dbReference type="CAZy" id="GT4">
    <property type="family name" value="Glycosyltransferase Family 4"/>
</dbReference>
<dbReference type="SUPFAM" id="SSF53756">
    <property type="entry name" value="UDP-Glycosyltransferase/glycogen phosphorylase"/>
    <property type="match status" value="1"/>
</dbReference>
<keyword evidence="2" id="KW-0808">Transferase</keyword>
<dbReference type="Gene3D" id="3.40.50.2000">
    <property type="entry name" value="Glycogen Phosphorylase B"/>
    <property type="match status" value="2"/>
</dbReference>
<sequence length="180" mass="20359">MGHAQDLKNVILAIEQLKERNIGIKFLIARDGDVREYLEKLAKEKCLTDVVIFTGLLPRDRTPEIMSESLVGIANLKELESLEYAMPTKAYEYASCELPVMGSGSKELLAFIKESKGGIFVSTNPHGIADEILFLFENPKIRVKMGKRGRRFVKRHYDRKEIAKSLKSYLEVLVNGAKDN</sequence>
<evidence type="ECO:0000313" key="3">
    <source>
        <dbReference type="Proteomes" id="UP000009079"/>
    </source>
</evidence>
<dbReference type="HOGENOM" id="CLU_1493052_0_0_2"/>
<dbReference type="STRING" id="604354.TSIB_0003"/>
<dbReference type="Proteomes" id="UP000009079">
    <property type="component" value="Chromosome"/>
</dbReference>
<evidence type="ECO:0000259" key="1">
    <source>
        <dbReference type="Pfam" id="PF00534"/>
    </source>
</evidence>
<dbReference type="GO" id="GO:0016757">
    <property type="term" value="F:glycosyltransferase activity"/>
    <property type="evidence" value="ECO:0007669"/>
    <property type="project" value="InterPro"/>
</dbReference>